<proteinExistence type="predicted"/>
<name>A0ABS8UJN2_DATST</name>
<gene>
    <name evidence="1" type="ORF">HAX54_016170</name>
</gene>
<sequence length="232" mass="25438">MSESTLAIRPMWPHHHQGLLESDLILQRDHWCSLRVIHVKLFMALLGHTIHPQLENFAYCTSDSIGEHMEAKHDTQIVDGESTLQRELRATQHVSKKSLYGPSHFSPGTFGPCHLTLKADVMLHVATLMLCALRIVLGRAALVPAPHARPCAARHNALSSPDRVGAVCFSSALECGASPLIAGCLRALECPCAALLVAQCGRIVLHAFITLFIPTSLHSFQKHPNTPKSIEF</sequence>
<keyword evidence="2" id="KW-1185">Reference proteome</keyword>
<evidence type="ECO:0000313" key="1">
    <source>
        <dbReference type="EMBL" id="MCD9558645.1"/>
    </source>
</evidence>
<accession>A0ABS8UJN2</accession>
<comment type="caution">
    <text evidence="1">The sequence shown here is derived from an EMBL/GenBank/DDBJ whole genome shotgun (WGS) entry which is preliminary data.</text>
</comment>
<organism evidence="1 2">
    <name type="scientific">Datura stramonium</name>
    <name type="common">Jimsonweed</name>
    <name type="synonym">Common thornapple</name>
    <dbReference type="NCBI Taxonomy" id="4076"/>
    <lineage>
        <taxon>Eukaryota</taxon>
        <taxon>Viridiplantae</taxon>
        <taxon>Streptophyta</taxon>
        <taxon>Embryophyta</taxon>
        <taxon>Tracheophyta</taxon>
        <taxon>Spermatophyta</taxon>
        <taxon>Magnoliopsida</taxon>
        <taxon>eudicotyledons</taxon>
        <taxon>Gunneridae</taxon>
        <taxon>Pentapetalae</taxon>
        <taxon>asterids</taxon>
        <taxon>lamiids</taxon>
        <taxon>Solanales</taxon>
        <taxon>Solanaceae</taxon>
        <taxon>Solanoideae</taxon>
        <taxon>Datureae</taxon>
        <taxon>Datura</taxon>
    </lineage>
</organism>
<evidence type="ECO:0000313" key="2">
    <source>
        <dbReference type="Proteomes" id="UP000823775"/>
    </source>
</evidence>
<dbReference type="Proteomes" id="UP000823775">
    <property type="component" value="Unassembled WGS sequence"/>
</dbReference>
<reference evidence="1 2" key="1">
    <citation type="journal article" date="2021" name="BMC Genomics">
        <title>Datura genome reveals duplications of psychoactive alkaloid biosynthetic genes and high mutation rate following tissue culture.</title>
        <authorList>
            <person name="Rajewski A."/>
            <person name="Carter-House D."/>
            <person name="Stajich J."/>
            <person name="Litt A."/>
        </authorList>
    </citation>
    <scope>NUCLEOTIDE SEQUENCE [LARGE SCALE GENOMIC DNA]</scope>
    <source>
        <strain evidence="1">AR-01</strain>
    </source>
</reference>
<dbReference type="EMBL" id="JACEIK010002040">
    <property type="protein sequence ID" value="MCD9558645.1"/>
    <property type="molecule type" value="Genomic_DNA"/>
</dbReference>
<protein>
    <submittedName>
        <fullName evidence="1">Uncharacterized protein</fullName>
    </submittedName>
</protein>